<dbReference type="InterPro" id="IPR043502">
    <property type="entry name" value="DNA/RNA_pol_sf"/>
</dbReference>
<dbReference type="GO" id="GO:0005634">
    <property type="term" value="C:nucleus"/>
    <property type="evidence" value="ECO:0007669"/>
    <property type="project" value="UniProtKB-ARBA"/>
</dbReference>
<proteinExistence type="predicted"/>
<feature type="region of interest" description="Disordered" evidence="3">
    <location>
        <begin position="1832"/>
        <end position="1853"/>
    </location>
</feature>
<evidence type="ECO:0000256" key="3">
    <source>
        <dbReference type="SAM" id="MobiDB-lite"/>
    </source>
</evidence>
<dbReference type="InterPro" id="IPR013103">
    <property type="entry name" value="RVT_2"/>
</dbReference>
<dbReference type="GO" id="GO:0003723">
    <property type="term" value="F:RNA binding"/>
    <property type="evidence" value="ECO:0007669"/>
    <property type="project" value="UniProtKB-KW"/>
</dbReference>
<reference evidence="6" key="1">
    <citation type="submission" date="2017-03" db="EMBL/GenBank/DDBJ databases">
        <authorList>
            <person name="Sharma R."/>
            <person name="Thines M."/>
        </authorList>
    </citation>
    <scope>NUCLEOTIDE SEQUENCE [LARGE SCALE GENOMIC DNA]</scope>
</reference>
<dbReference type="Proteomes" id="UP000192927">
    <property type="component" value="Unassembled WGS sequence"/>
</dbReference>
<dbReference type="InterPro" id="IPR057670">
    <property type="entry name" value="SH3_retrovirus"/>
</dbReference>
<dbReference type="Gene3D" id="3.30.420.10">
    <property type="entry name" value="Ribonuclease H-like superfamily/Ribonuclease H"/>
    <property type="match status" value="1"/>
</dbReference>
<feature type="domain" description="Integrase catalytic" evidence="4">
    <location>
        <begin position="553"/>
        <end position="716"/>
    </location>
</feature>
<dbReference type="PANTHER" id="PTHR11439">
    <property type="entry name" value="GAG-POL-RELATED RETROTRANSPOSON"/>
    <property type="match status" value="1"/>
</dbReference>
<feature type="compositionally biased region" description="Basic and acidic residues" evidence="3">
    <location>
        <begin position="833"/>
        <end position="842"/>
    </location>
</feature>
<evidence type="ECO:0000313" key="6">
    <source>
        <dbReference type="Proteomes" id="UP000192927"/>
    </source>
</evidence>
<accession>A0A1W5CR81</accession>
<feature type="compositionally biased region" description="Low complexity" evidence="3">
    <location>
        <begin position="852"/>
        <end position="866"/>
    </location>
</feature>
<feature type="region of interest" description="Disordered" evidence="3">
    <location>
        <begin position="301"/>
        <end position="323"/>
    </location>
</feature>
<keyword evidence="1" id="KW-0378">Hydrolase</keyword>
<feature type="region of interest" description="Disordered" evidence="3">
    <location>
        <begin position="817"/>
        <end position="871"/>
    </location>
</feature>
<sequence>MEGSRKLEKVNPSLEAKPESITKPAKPDVQAIKQIPKDQQKAALEELKLDKDIYKFELKDYNKERKAFADLTTFIQDTIAASNIVYLQETESHPWSILRALKQRLSLSDKTRIYELKKKLLEMRKSPSTNQDINKWLDDYVLTIAQAKTLELAEVSNLQETILDFLIAIAKRDKSFSDIQMEKLEDGLLKDIYKVIAKFKQQQQYETVSSSSSKTGNHSAFLTESNRPTYKGRNQDGSQDDREVPECLCGFKHWWSACYYLNPKAKRPAGWKPKEDIQCEIKEKLEDESLQQRVNKAIEKFNKRKQEDSGQPRSNSAVRSHYAAQDSDLEDNLTFTAISLHHTKATDSPLKNSWILDSGSDSHICNSSMKDRLKITRQAHRLDAVTSGTRLQIKCYGELRINVMADNKPGTILLQDVAYVPDYPTNLVSLYKAEAKGVDWQLLKKQLMCNGKCVANVKSYGGHYLLEDNTDSNTTALTTDIQAHHTVKTVTVLQWHNILGHTSAEAIEHLQTSAEGVKIADEGATAPKAHECETCPLSKTHRIVSRSSYKSEPSIRPFQRVSFDLMHFSVAYNSHQWVSHLACDYTDFNIVQTHHLKSDAPQILLNNLALIRKRFNQEVIFIRTDGEKALDYAFQNELSAQGITFEIFSPDTPAQNGHAERKGGVLTIKARTICIGANIPQYMWTECICAAAYITNRTPTKKHNWKTPYEKATTLVPHLGHLKVYGCMAYSLTKQMPKKLKLAEHAHIGHLVGYDSTNIFQIWIPSQYKVIRTRDVMFDETSFYNPHKPDLQQLIEEPMLEDTLNIPRLTLENRITELDSNSNTDIEEAESSESTKGKEKEQFNYLLTPDPSDYISADSSTLSSIRSSRDRELEPVIPLNLPQEEPGQSQRSRAGEISASLDVENILPEGVTRKRRRKVYTAQLQKVHQEISTFHASFSAFSSALAYYGTAPLSTAPLSAALLSAAPLSVQLHRDSMPTEPDGYKEMLRHAHAAGFIQAITTEIESLQAKQTWKEVSPTHAYAAGRTPILTRWVFKYKFDNQGYLTRYKACLYARGDLQKTNTDTYAATLAARIFRAIMVITAAFDLETRQYDAVNAFVNSPIDEPTYCTLPEGWKGNQKTILLLLRALYGLKQSPALWYKHLLATLLELGLEPVPGVECIYRNQYMLIFFYVDDIAVIYHRKFTTQVDEFQQQLFNTYEMRLLGEVQWFLGIHITRDRLTQHLWLSQSSYIDKLLAKFKISTEGRRVDTPLPIEDIQKANSQATPQDIYTYQQYVGSLNFAAVITRADIAYAVSILSTYLTNPSRRHMELAIRIFKYLAATKHYAIQVDPSVDSTRNVFIASSDVSYGDDLNTRRSTQGYAFTLFNTIVDWKATRQRTVTTSTTEAELLALSSTSKETLWWSRFFEAIDFDPGHSISIEYDNQQTLRILLTDIPRFTTKLSHIDIHHHWLRQEVQRKAIKVHWTPSAKTIADGFTKSLPTQRHTEFVKTLGLVDLGQQPGHHTAHADDEGAAQWDRKAARVEADFRTLHHSNTAFFPGNELLAEGVDPKPLSDKLKCDCLFFRQYQLPCAHMWQQEHIFGGVLEDEAVWEDFVFMFEDGGFEIYEGREVTYSQKELAEEIGAPAKRRLEVPEICDGVFQRYYRLEATASLPEQTRDVLFTRWITQLGKDDIDLLCATVANGSDVFQIEQVAAVVYATGYTAATALTFLPDEVKMHLGFDAAYPRLPLLLESGFLTHTATMPDLAFIGFSDGPYWGIMEMQARVTAKRWALNTKSGSEVRGNGDTANILSCMHDFRHAMANEKWAVPQNLFGDYVGLMEQASRELNLNRNDQSWGEREGPICPSRYTDAGADQKEARKTMTSLQQVMEKAMHQGLFVARATFRALQGNWKAQYKGIQDPEILPLLDQKLTVIASFHPRTSTHLDFDFEYLYIERCTSTTDVGHTEVKNRHLVYRYSEALDKIGVWSVKNTDNRTADGLNHLITFDFTDPKPQMNTWSATGSSVQGLDTVRSTYTFHFSGAALHDFSIERRIETKNVSFVVEFAR</sequence>
<feature type="region of interest" description="Disordered" evidence="3">
    <location>
        <begin position="876"/>
        <end position="895"/>
    </location>
</feature>
<dbReference type="InterPro" id="IPR054722">
    <property type="entry name" value="PolX-like_BBD"/>
</dbReference>
<dbReference type="PROSITE" id="PS50994">
    <property type="entry name" value="INTEGRASE"/>
    <property type="match status" value="1"/>
</dbReference>
<dbReference type="EMBL" id="FWEW01000006">
    <property type="protein sequence ID" value="SLM33290.1"/>
    <property type="molecule type" value="Genomic_DNA"/>
</dbReference>
<dbReference type="Pfam" id="PF25597">
    <property type="entry name" value="SH3_retrovirus"/>
    <property type="match status" value="1"/>
</dbReference>
<dbReference type="PANTHER" id="PTHR11439:SF438">
    <property type="entry name" value="REVERSE TRANSCRIPTASE TY1_COPIA-TYPE DOMAIN-CONTAINING PROTEIN"/>
    <property type="match status" value="1"/>
</dbReference>
<evidence type="ECO:0000256" key="1">
    <source>
        <dbReference type="ARBA" id="ARBA00022750"/>
    </source>
</evidence>
<dbReference type="GO" id="GO:0015074">
    <property type="term" value="P:DNA integration"/>
    <property type="evidence" value="ECO:0007669"/>
    <property type="project" value="InterPro"/>
</dbReference>
<dbReference type="GO" id="GO:0004190">
    <property type="term" value="F:aspartic-type endopeptidase activity"/>
    <property type="evidence" value="ECO:0007669"/>
    <property type="project" value="UniProtKB-KW"/>
</dbReference>
<evidence type="ECO:0000259" key="4">
    <source>
        <dbReference type="PROSITE" id="PS50994"/>
    </source>
</evidence>
<dbReference type="CDD" id="cd09272">
    <property type="entry name" value="RNase_HI_RT_Ty1"/>
    <property type="match status" value="1"/>
</dbReference>
<dbReference type="Pfam" id="PF07727">
    <property type="entry name" value="RVT_2"/>
    <property type="match status" value="1"/>
</dbReference>
<keyword evidence="1" id="KW-0645">Protease</keyword>
<feature type="region of interest" description="Disordered" evidence="3">
    <location>
        <begin position="207"/>
        <end position="242"/>
    </location>
</feature>
<keyword evidence="1" id="KW-0064">Aspartyl protease</keyword>
<dbReference type="SUPFAM" id="SSF56672">
    <property type="entry name" value="DNA/RNA polymerases"/>
    <property type="match status" value="1"/>
</dbReference>
<evidence type="ECO:0000313" key="5">
    <source>
        <dbReference type="EMBL" id="SLM33290.1"/>
    </source>
</evidence>
<feature type="compositionally biased region" description="Basic and acidic residues" evidence="3">
    <location>
        <begin position="301"/>
        <end position="310"/>
    </location>
</feature>
<keyword evidence="6" id="KW-1185">Reference proteome</keyword>
<name>A0A1W5CR81_9LECA</name>
<dbReference type="InterPro" id="IPR036397">
    <property type="entry name" value="RNaseH_sf"/>
</dbReference>
<evidence type="ECO:0000256" key="2">
    <source>
        <dbReference type="ARBA" id="ARBA00022884"/>
    </source>
</evidence>
<dbReference type="InterPro" id="IPR001584">
    <property type="entry name" value="Integrase_cat-core"/>
</dbReference>
<protein>
    <submittedName>
        <fullName evidence="5">Ribonuclease H-like domain</fullName>
    </submittedName>
</protein>
<dbReference type="Pfam" id="PF22936">
    <property type="entry name" value="Pol_BBD"/>
    <property type="match status" value="1"/>
</dbReference>
<dbReference type="SUPFAM" id="SSF53098">
    <property type="entry name" value="Ribonuclease H-like"/>
    <property type="match status" value="1"/>
</dbReference>
<feature type="compositionally biased region" description="Polar residues" evidence="3">
    <location>
        <begin position="207"/>
        <end position="228"/>
    </location>
</feature>
<feature type="region of interest" description="Disordered" evidence="3">
    <location>
        <begin position="1"/>
        <end position="27"/>
    </location>
</feature>
<keyword evidence="2" id="KW-0694">RNA-binding</keyword>
<organism evidence="5 6">
    <name type="scientific">Lasallia pustulata</name>
    <dbReference type="NCBI Taxonomy" id="136370"/>
    <lineage>
        <taxon>Eukaryota</taxon>
        <taxon>Fungi</taxon>
        <taxon>Dikarya</taxon>
        <taxon>Ascomycota</taxon>
        <taxon>Pezizomycotina</taxon>
        <taxon>Lecanoromycetes</taxon>
        <taxon>OSLEUM clade</taxon>
        <taxon>Umbilicariomycetidae</taxon>
        <taxon>Umbilicariales</taxon>
        <taxon>Umbilicariaceae</taxon>
        <taxon>Lasallia</taxon>
    </lineage>
</organism>
<dbReference type="InterPro" id="IPR012337">
    <property type="entry name" value="RNaseH-like_sf"/>
</dbReference>